<keyword evidence="2" id="KW-0067">ATP-binding</keyword>
<keyword evidence="2" id="KW-0547">Nucleotide-binding</keyword>
<dbReference type="AlphaFoldDB" id="A0A7X2NTC3"/>
<dbReference type="EMBL" id="VUMN01000024">
    <property type="protein sequence ID" value="MSS59155.1"/>
    <property type="molecule type" value="Genomic_DNA"/>
</dbReference>
<gene>
    <name evidence="2" type="ORF">FYJ51_09640</name>
</gene>
<name>A0A7X2NTC3_9FIRM</name>
<accession>A0A7X2NTC3</accession>
<dbReference type="SUPFAM" id="SSF52540">
    <property type="entry name" value="P-loop containing nucleoside triphosphate hydrolases"/>
    <property type="match status" value="1"/>
</dbReference>
<dbReference type="InterPro" id="IPR011579">
    <property type="entry name" value="ATPase_dom"/>
</dbReference>
<dbReference type="PANTHER" id="PTHR34704">
    <property type="entry name" value="ATPASE"/>
    <property type="match status" value="1"/>
</dbReference>
<dbReference type="Gene3D" id="3.40.50.300">
    <property type="entry name" value="P-loop containing nucleotide triphosphate hydrolases"/>
    <property type="match status" value="1"/>
</dbReference>
<evidence type="ECO:0000313" key="3">
    <source>
        <dbReference type="Proteomes" id="UP000461880"/>
    </source>
</evidence>
<keyword evidence="3" id="KW-1185">Reference proteome</keyword>
<dbReference type="InterPro" id="IPR027417">
    <property type="entry name" value="P-loop_NTPase"/>
</dbReference>
<dbReference type="Proteomes" id="UP000461880">
    <property type="component" value="Unassembled WGS sequence"/>
</dbReference>
<sequence>MFIGREAVLRKLNHMYESEKYQMLVLYGRRRIGKTTLLNKFCKDKNPICKRTGRTRRI</sequence>
<proteinExistence type="predicted"/>
<dbReference type="RefSeq" id="WP_154505334.1">
    <property type="nucleotide sequence ID" value="NZ_VUMN01000024.1"/>
</dbReference>
<dbReference type="PANTHER" id="PTHR34704:SF1">
    <property type="entry name" value="ATPASE"/>
    <property type="match status" value="1"/>
</dbReference>
<dbReference type="Pfam" id="PF01637">
    <property type="entry name" value="ATPase_2"/>
    <property type="match status" value="1"/>
</dbReference>
<feature type="domain" description="ATPase" evidence="1">
    <location>
        <begin position="2"/>
        <end position="45"/>
    </location>
</feature>
<evidence type="ECO:0000259" key="1">
    <source>
        <dbReference type="Pfam" id="PF01637"/>
    </source>
</evidence>
<dbReference type="GO" id="GO:0005524">
    <property type="term" value="F:ATP binding"/>
    <property type="evidence" value="ECO:0007669"/>
    <property type="project" value="UniProtKB-KW"/>
</dbReference>
<reference evidence="2 3" key="1">
    <citation type="submission" date="2019-08" db="EMBL/GenBank/DDBJ databases">
        <title>In-depth cultivation of the pig gut microbiome towards novel bacterial diversity and tailored functional studies.</title>
        <authorList>
            <person name="Wylensek D."/>
            <person name="Hitch T.C.A."/>
            <person name="Clavel T."/>
        </authorList>
    </citation>
    <scope>NUCLEOTIDE SEQUENCE [LARGE SCALE GENOMIC DNA]</scope>
    <source>
        <strain evidence="2 3">Oil+RF-744-GAM-WT-6</strain>
    </source>
</reference>
<protein>
    <submittedName>
        <fullName evidence="2">ATP-binding protein</fullName>
    </submittedName>
</protein>
<comment type="caution">
    <text evidence="2">The sequence shown here is derived from an EMBL/GenBank/DDBJ whole genome shotgun (WGS) entry which is preliminary data.</text>
</comment>
<evidence type="ECO:0000313" key="2">
    <source>
        <dbReference type="EMBL" id="MSS59155.1"/>
    </source>
</evidence>
<organism evidence="2 3">
    <name type="scientific">Stecheria intestinalis</name>
    <dbReference type="NCBI Taxonomy" id="2606630"/>
    <lineage>
        <taxon>Bacteria</taxon>
        <taxon>Bacillati</taxon>
        <taxon>Bacillota</taxon>
        <taxon>Erysipelotrichia</taxon>
        <taxon>Erysipelotrichales</taxon>
        <taxon>Erysipelotrichaceae</taxon>
        <taxon>Stecheria</taxon>
    </lineage>
</organism>